<evidence type="ECO:0000313" key="11">
    <source>
        <dbReference type="EMBL" id="GBG84544.1"/>
    </source>
</evidence>
<evidence type="ECO:0000256" key="9">
    <source>
        <dbReference type="SAM" id="MobiDB-lite"/>
    </source>
</evidence>
<dbReference type="InterPro" id="IPR000477">
    <property type="entry name" value="RT_dom"/>
</dbReference>
<feature type="region of interest" description="Disordered" evidence="9">
    <location>
        <begin position="266"/>
        <end position="286"/>
    </location>
</feature>
<dbReference type="InterPro" id="IPR041577">
    <property type="entry name" value="RT_RNaseH_2"/>
</dbReference>
<feature type="compositionally biased region" description="Low complexity" evidence="9">
    <location>
        <begin position="593"/>
        <end position="613"/>
    </location>
</feature>
<feature type="region of interest" description="Disordered" evidence="9">
    <location>
        <begin position="569"/>
        <end position="613"/>
    </location>
</feature>
<dbReference type="PROSITE" id="PS50878">
    <property type="entry name" value="RT_POL"/>
    <property type="match status" value="1"/>
</dbReference>
<keyword evidence="12" id="KW-1185">Reference proteome</keyword>
<dbReference type="GO" id="GO:0006891">
    <property type="term" value="P:intra-Golgi vesicle-mediated transport"/>
    <property type="evidence" value="ECO:0007669"/>
    <property type="project" value="InterPro"/>
</dbReference>
<feature type="compositionally biased region" description="Low complexity" evidence="9">
    <location>
        <begin position="270"/>
        <end position="286"/>
    </location>
</feature>
<dbReference type="InterPro" id="IPR043502">
    <property type="entry name" value="DNA/RNA_pol_sf"/>
</dbReference>
<feature type="region of interest" description="Disordered" evidence="9">
    <location>
        <begin position="506"/>
        <end position="533"/>
    </location>
</feature>
<evidence type="ECO:0000256" key="8">
    <source>
        <dbReference type="SAM" id="Coils"/>
    </source>
</evidence>
<feature type="coiled-coil region" evidence="8">
    <location>
        <begin position="1114"/>
        <end position="1141"/>
    </location>
</feature>
<comment type="caution">
    <text evidence="11">The sequence shown here is derived from an EMBL/GenBank/DDBJ whole genome shotgun (WGS) entry which is preliminary data.</text>
</comment>
<feature type="region of interest" description="Disordered" evidence="9">
    <location>
        <begin position="833"/>
        <end position="866"/>
    </location>
</feature>
<keyword evidence="6" id="KW-0333">Golgi apparatus</keyword>
<dbReference type="FunFam" id="3.30.70.270:FF:000020">
    <property type="entry name" value="Transposon Tf2-6 polyprotein-like Protein"/>
    <property type="match status" value="1"/>
</dbReference>
<dbReference type="Pfam" id="PF08700">
    <property type="entry name" value="VPS51_Exo84_N"/>
    <property type="match status" value="1"/>
</dbReference>
<feature type="coiled-coil region" evidence="8">
    <location>
        <begin position="30"/>
        <end position="57"/>
    </location>
</feature>
<dbReference type="PANTHER" id="PTHR31658:SF0">
    <property type="entry name" value="CONSERVED OLIGOMERIC GOLGI COMPLEX SUBUNIT 1"/>
    <property type="match status" value="1"/>
</dbReference>
<evidence type="ECO:0000256" key="2">
    <source>
        <dbReference type="ARBA" id="ARBA00006653"/>
    </source>
</evidence>
<evidence type="ECO:0000256" key="5">
    <source>
        <dbReference type="ARBA" id="ARBA00022927"/>
    </source>
</evidence>
<dbReference type="Gene3D" id="2.40.70.10">
    <property type="entry name" value="Acid Proteases"/>
    <property type="match status" value="1"/>
</dbReference>
<dbReference type="SUPFAM" id="SSF50630">
    <property type="entry name" value="Acid proteases"/>
    <property type="match status" value="1"/>
</dbReference>
<sequence length="1874" mass="205896">MRGGRFQQKTSEDGGGSLRNAEVLFETRSVAEIRQVEVRTREEIEEKKEELRQLVGASYRDLIESADSILKMRKFSEAVTSNLGEMEGAFSRLEKSISTVSVTRETQDVRARRERLYAISSRVKYLVDTPEKIWGCLDEHMYLEAAERYLRAREVHKLLIAAGGGVGDAVGTVDGDTEGGRKAVEGGGGGEGELLSSFPLLRHQWMLVESFRNQIRQKSRDRVQDRGLTVGDYAVALSAVAVIEGNLSSGEVFSLFLDSQRSGLRAQLRSSSSPPSSSSSSSSSSPSSAAPAAWESVAQAFAAAAALIQTSLCHVGELFLEVSPAKPALLFSTALTSAPPSQLFGGIPQPEREVELWKGYRERLESTLTPLSGKIVAESCYRWLSACAEDIAVEGRALIGKIRKGRELAEMEKWVREEISKPEAMEESKEWLAAAFGSAGPDVFASPWSSVCELVVKGPVDLWQVLFDSIVVERAKAIISASFEELSLAKKVDEVLVGIEPPRRRRMEGSAVSGRRGRRRERGGGGMRSGGEAMMADMMSGAGAVEDGEDEWREVDDIGSMAWSIVADGRGGEEEEWLRGGGRGGGGGGTLDPASSSGRSSSSTTTSSSPSASFSLSLFSASSAPLGANVARLRDGWDSALKEILEDTVFLLVRDGAEERGGVGGGGGVGAVGGGGSELGERVNALAPFLRERCFESAKGIVRELQERLDRLSASMENLGGGGEEGESDEEKRERASRLVERALFIGRLCSGLGKFSVYLPLILGPTMEWWMVGIHGQQQQQQQQQQRRRAAAPGRRILGAAGRWRDTDGGGGGGGGGSSMMLEDGRLWWSGKSKSDSGAWAGGGGGEAAAAGGRGGGEGEGGDLSQKLKELRRSFRRVSISAYCIWVTWSADQLAMRLEIGLRNEEALSTTARLKLMLRCSNGIAAREGRAAAAEQQPPLPHPSEMDTQGNPSMDNAASGSPREACSSNPPAPQAQQEGSTATSVGTLDAAPVRQQGDTTTAFLACLGTYMQEVQEEQQREAAAEAARLNAIARAEEQRGWQQADAAANHNKSRRDAASVLMQQEAAHTAALQAWHVDPAETTEPTTEDQTKSTLTSVMHQVILTCNWQQVELARQARTITEYEETLKSLHARLDMLEKDDVPHRHTTSSSIEPSIRELEGRLDHLEVKRLLPTPPDTVALLTTSSTSGEHVYVASLREDYEDDAVQLVLPLDQPLHVQDSFACATSSPSPSEPASSPTSLGDSLVWSRLEELDPLTPEDFQWLPFPSSGSFPKLHCNALMADLRSYLHAAVPAPLMEDGVTVVDLREYIAKIDREYATQRYDDTDALLLYVRIQIRKVTCNTLIDCGATRNYIRQDFMTRAGLGPRVRRKSQPTQVTLADGRTHKSIDRCIDFVPVYFAPLAREAVSFDILDTKFDMILGMSWLRSEDHSVNFYRCTVHARDRNGVLVPCMVPPPHPSSGWHVVSTVSIRNSIARNDMEEMGICFLHALPPPDEPAAEQPPDPHVVQLLDSYGDVFEAPAGIVPNRPIRHEIILEDGAVPPRGCIHRMSEEELEVLRAQLDDLIDKGWIRRSCSPYGAPVLFVRKKNKELRLCIDYRKLNAQTIKNAGPLPRIDDLLERLGSAKYFSKLDLKAWYHQLEIHPRDRYKTVFKTWYGHFEWVVMPFGLTNAPTTFQATMTTEFHDMLDRFVLIYLDDILVYTRTLEHIVHLRAVLDRLRTAKYKANRAKCEFAQQELEYLGHFMTPQGISPLADKIKAIQDWPEPTNTTKVRSFMGLAGYYQYFIGGYAQIATPLSKLQSPQVPFQFTDEVRSLFHKLKTALLLAPVLSIYDPTLPMRVTTDASGYDMGAVLEQHDGVDWHLVEYFSQKVHQLR</sequence>
<dbReference type="GO" id="GO:0017119">
    <property type="term" value="C:Golgi transport complex"/>
    <property type="evidence" value="ECO:0007669"/>
    <property type="project" value="InterPro"/>
</dbReference>
<feature type="coiled-coil region" evidence="8">
    <location>
        <begin position="695"/>
        <end position="722"/>
    </location>
</feature>
<dbReference type="Gramene" id="GBG84544">
    <property type="protein sequence ID" value="GBG84544"/>
    <property type="gene ID" value="CBR_g38826"/>
</dbReference>
<dbReference type="OrthoDB" id="46189at2759"/>
<feature type="region of interest" description="Disordered" evidence="9">
    <location>
        <begin position="930"/>
        <end position="984"/>
    </location>
</feature>
<dbReference type="CDD" id="cd00303">
    <property type="entry name" value="retropepsin_like"/>
    <property type="match status" value="1"/>
</dbReference>
<evidence type="ECO:0000259" key="10">
    <source>
        <dbReference type="PROSITE" id="PS50878"/>
    </source>
</evidence>
<dbReference type="InterPro" id="IPR033370">
    <property type="entry name" value="COG1"/>
</dbReference>
<feature type="compositionally biased region" description="Polar residues" evidence="9">
    <location>
        <begin position="967"/>
        <end position="984"/>
    </location>
</feature>
<dbReference type="InterPro" id="IPR043128">
    <property type="entry name" value="Rev_trsase/Diguanyl_cyclase"/>
</dbReference>
<evidence type="ECO:0000256" key="4">
    <source>
        <dbReference type="ARBA" id="ARBA00022448"/>
    </source>
</evidence>
<feature type="compositionally biased region" description="Gly residues" evidence="9">
    <location>
        <begin position="841"/>
        <end position="860"/>
    </location>
</feature>
<evidence type="ECO:0000256" key="7">
    <source>
        <dbReference type="ARBA" id="ARBA00023136"/>
    </source>
</evidence>
<feature type="domain" description="Reverse transcriptase" evidence="10">
    <location>
        <begin position="1566"/>
        <end position="1744"/>
    </location>
</feature>
<dbReference type="Gene3D" id="3.10.10.10">
    <property type="entry name" value="HIV Type 1 Reverse Transcriptase, subunit A, domain 1"/>
    <property type="match status" value="1"/>
</dbReference>
<feature type="compositionally biased region" description="Polar residues" evidence="9">
    <location>
        <begin position="947"/>
        <end position="960"/>
    </location>
</feature>
<evidence type="ECO:0000313" key="12">
    <source>
        <dbReference type="Proteomes" id="UP000265515"/>
    </source>
</evidence>
<dbReference type="GO" id="GO:0000139">
    <property type="term" value="C:Golgi membrane"/>
    <property type="evidence" value="ECO:0007669"/>
    <property type="project" value="UniProtKB-SubCell"/>
</dbReference>
<dbReference type="Pfam" id="PF00078">
    <property type="entry name" value="RVT_1"/>
    <property type="match status" value="1"/>
</dbReference>
<feature type="compositionally biased region" description="Low complexity" evidence="9">
    <location>
        <begin position="1226"/>
        <end position="1241"/>
    </location>
</feature>
<dbReference type="CDD" id="cd01647">
    <property type="entry name" value="RT_LTR"/>
    <property type="match status" value="1"/>
</dbReference>
<dbReference type="GO" id="GO:0015031">
    <property type="term" value="P:protein transport"/>
    <property type="evidence" value="ECO:0007669"/>
    <property type="project" value="UniProtKB-KW"/>
</dbReference>
<dbReference type="Pfam" id="PF13975">
    <property type="entry name" value="gag-asp_proteas"/>
    <property type="match status" value="1"/>
</dbReference>
<keyword evidence="8" id="KW-0175">Coiled coil</keyword>
<proteinExistence type="inferred from homology"/>
<protein>
    <recommendedName>
        <fullName evidence="3">Conserved oligomeric Golgi complex subunit 1</fullName>
    </recommendedName>
</protein>
<dbReference type="SUPFAM" id="SSF56672">
    <property type="entry name" value="DNA/RNA polymerases"/>
    <property type="match status" value="1"/>
</dbReference>
<evidence type="ECO:0000256" key="6">
    <source>
        <dbReference type="ARBA" id="ARBA00023034"/>
    </source>
</evidence>
<dbReference type="Proteomes" id="UP000265515">
    <property type="component" value="Unassembled WGS sequence"/>
</dbReference>
<feature type="compositionally biased region" description="Gly residues" evidence="9">
    <location>
        <begin position="579"/>
        <end position="590"/>
    </location>
</feature>
<dbReference type="PANTHER" id="PTHR31658">
    <property type="entry name" value="CONSERVED OLIGOMERIC GOLGI COMPLEX SUBUNIT 1"/>
    <property type="match status" value="1"/>
</dbReference>
<gene>
    <name evidence="11" type="ORF">CBR_g38826</name>
</gene>
<reference evidence="11 12" key="1">
    <citation type="journal article" date="2018" name="Cell">
        <title>The Chara Genome: Secondary Complexity and Implications for Plant Terrestrialization.</title>
        <authorList>
            <person name="Nishiyama T."/>
            <person name="Sakayama H."/>
            <person name="Vries J.D."/>
            <person name="Buschmann H."/>
            <person name="Saint-Marcoux D."/>
            <person name="Ullrich K.K."/>
            <person name="Haas F.B."/>
            <person name="Vanderstraeten L."/>
            <person name="Becker D."/>
            <person name="Lang D."/>
            <person name="Vosolsobe S."/>
            <person name="Rombauts S."/>
            <person name="Wilhelmsson P.K.I."/>
            <person name="Janitza P."/>
            <person name="Kern R."/>
            <person name="Heyl A."/>
            <person name="Rumpler F."/>
            <person name="Villalobos L.I.A.C."/>
            <person name="Clay J.M."/>
            <person name="Skokan R."/>
            <person name="Toyoda A."/>
            <person name="Suzuki Y."/>
            <person name="Kagoshima H."/>
            <person name="Schijlen E."/>
            <person name="Tajeshwar N."/>
            <person name="Catarino B."/>
            <person name="Hetherington A.J."/>
            <person name="Saltykova A."/>
            <person name="Bonnot C."/>
            <person name="Breuninger H."/>
            <person name="Symeonidi A."/>
            <person name="Radhakrishnan G.V."/>
            <person name="Van Nieuwerburgh F."/>
            <person name="Deforce D."/>
            <person name="Chang C."/>
            <person name="Karol K.G."/>
            <person name="Hedrich R."/>
            <person name="Ulvskov P."/>
            <person name="Glockner G."/>
            <person name="Delwiche C.F."/>
            <person name="Petrasek J."/>
            <person name="Van de Peer Y."/>
            <person name="Friml J."/>
            <person name="Beilby M."/>
            <person name="Dolan L."/>
            <person name="Kohara Y."/>
            <person name="Sugano S."/>
            <person name="Fujiyama A."/>
            <person name="Delaux P.-M."/>
            <person name="Quint M."/>
            <person name="TheiBen G."/>
            <person name="Hagemann M."/>
            <person name="Harholt J."/>
            <person name="Dunand C."/>
            <person name="Zachgo S."/>
            <person name="Langdale J."/>
            <person name="Maumus F."/>
            <person name="Straeten D.V.D."/>
            <person name="Gould S.B."/>
            <person name="Rensing S.A."/>
        </authorList>
    </citation>
    <scope>NUCLEOTIDE SEQUENCE [LARGE SCALE GENOMIC DNA]</scope>
    <source>
        <strain evidence="11 12">S276</strain>
    </source>
</reference>
<keyword evidence="4" id="KW-0813">Transport</keyword>
<evidence type="ECO:0000256" key="3">
    <source>
        <dbReference type="ARBA" id="ARBA00020978"/>
    </source>
</evidence>
<dbReference type="Gene3D" id="3.30.70.270">
    <property type="match status" value="2"/>
</dbReference>
<evidence type="ECO:0000256" key="1">
    <source>
        <dbReference type="ARBA" id="ARBA00004395"/>
    </source>
</evidence>
<name>A0A388LQE3_CHABU</name>
<comment type="subcellular location">
    <subcellularLocation>
        <location evidence="1">Golgi apparatus membrane</location>
        <topology evidence="1">Peripheral membrane protein</topology>
    </subcellularLocation>
</comment>
<keyword evidence="5" id="KW-0653">Protein transport</keyword>
<keyword evidence="7" id="KW-0472">Membrane</keyword>
<feature type="region of interest" description="Disordered" evidence="9">
    <location>
        <begin position="1223"/>
        <end position="1242"/>
    </location>
</feature>
<organism evidence="11 12">
    <name type="scientific">Chara braunii</name>
    <name type="common">Braun's stonewort</name>
    <dbReference type="NCBI Taxonomy" id="69332"/>
    <lineage>
        <taxon>Eukaryota</taxon>
        <taxon>Viridiplantae</taxon>
        <taxon>Streptophyta</taxon>
        <taxon>Charophyceae</taxon>
        <taxon>Charales</taxon>
        <taxon>Characeae</taxon>
        <taxon>Chara</taxon>
    </lineage>
</organism>
<dbReference type="EMBL" id="BFEA01000480">
    <property type="protein sequence ID" value="GBG84544.1"/>
    <property type="molecule type" value="Genomic_DNA"/>
</dbReference>
<dbReference type="STRING" id="69332.A0A388LQE3"/>
<comment type="similarity">
    <text evidence="2">Belongs to the COG1 family.</text>
</comment>
<accession>A0A388LQE3</accession>
<dbReference type="InterPro" id="IPR021109">
    <property type="entry name" value="Peptidase_aspartic_dom_sf"/>
</dbReference>
<dbReference type="Pfam" id="PF17919">
    <property type="entry name" value="RT_RNaseH_2"/>
    <property type="match status" value="1"/>
</dbReference>